<dbReference type="CDD" id="cd22164">
    <property type="entry name" value="F-box_AtSKIP19-like"/>
    <property type="match status" value="1"/>
</dbReference>
<dbReference type="Pfam" id="PF12937">
    <property type="entry name" value="F-box-like"/>
    <property type="match status" value="1"/>
</dbReference>
<name>A0AAD8I7F2_9APIA</name>
<dbReference type="SUPFAM" id="SSF52047">
    <property type="entry name" value="RNI-like"/>
    <property type="match status" value="1"/>
</dbReference>
<sequence>MDYKGALMKGLKEIPSSSLKMNHSQPTCKINPNWLNLPPDLMVLIMQRVDWYDVLMNVKEVCKYWHKLSKQPSVWRVIEFKKDILVPKLRRKTGIRTNYEELLDEYFRAFTLSRTCMDMPSYLDCREVEDNFKRNVDKALHKMVMHAIDLSSGQLHHLCLRDFGSDDLIQHIYQRSSHLRRLRLEYCHVFSDKYVHDFKISEKGLIQMLKNLPLLEELECPYTWIPLECIEVAGRCCPHLRSFISNQRVYRFTGYPESDALALAIAKNMPRLRHLQLFGNRMTVTGLKAILKNCQHLEYLDLRQCYNLGTKALKKADLETKLCQQIKHVRFPQDSTEDYEFDDAIYDSDGTYDL</sequence>
<feature type="domain" description="F-box" evidence="1">
    <location>
        <begin position="31"/>
        <end position="78"/>
    </location>
</feature>
<dbReference type="Pfam" id="PF13516">
    <property type="entry name" value="LRR_6"/>
    <property type="match status" value="1"/>
</dbReference>
<keyword evidence="3" id="KW-1185">Reference proteome</keyword>
<dbReference type="PANTHER" id="PTHR38926">
    <property type="entry name" value="F-BOX DOMAIN CONTAINING PROTEIN, EXPRESSED"/>
    <property type="match status" value="1"/>
</dbReference>
<proteinExistence type="predicted"/>
<dbReference type="InterPro" id="IPR036047">
    <property type="entry name" value="F-box-like_dom_sf"/>
</dbReference>
<dbReference type="EMBL" id="JAUIZM010000006">
    <property type="protein sequence ID" value="KAK1380153.1"/>
    <property type="molecule type" value="Genomic_DNA"/>
</dbReference>
<organism evidence="2 3">
    <name type="scientific">Heracleum sosnowskyi</name>
    <dbReference type="NCBI Taxonomy" id="360622"/>
    <lineage>
        <taxon>Eukaryota</taxon>
        <taxon>Viridiplantae</taxon>
        <taxon>Streptophyta</taxon>
        <taxon>Embryophyta</taxon>
        <taxon>Tracheophyta</taxon>
        <taxon>Spermatophyta</taxon>
        <taxon>Magnoliopsida</taxon>
        <taxon>eudicotyledons</taxon>
        <taxon>Gunneridae</taxon>
        <taxon>Pentapetalae</taxon>
        <taxon>asterids</taxon>
        <taxon>campanulids</taxon>
        <taxon>Apiales</taxon>
        <taxon>Apiaceae</taxon>
        <taxon>Apioideae</taxon>
        <taxon>apioid superclade</taxon>
        <taxon>Tordylieae</taxon>
        <taxon>Tordyliinae</taxon>
        <taxon>Heracleum</taxon>
    </lineage>
</organism>
<reference evidence="2" key="1">
    <citation type="submission" date="2023-02" db="EMBL/GenBank/DDBJ databases">
        <title>Genome of toxic invasive species Heracleum sosnowskyi carries increased number of genes despite the absence of recent whole-genome duplications.</title>
        <authorList>
            <person name="Schelkunov M."/>
            <person name="Shtratnikova V."/>
            <person name="Makarenko M."/>
            <person name="Klepikova A."/>
            <person name="Omelchenko D."/>
            <person name="Novikova G."/>
            <person name="Obukhova E."/>
            <person name="Bogdanov V."/>
            <person name="Penin A."/>
            <person name="Logacheva M."/>
        </authorList>
    </citation>
    <scope>NUCLEOTIDE SEQUENCE</scope>
    <source>
        <strain evidence="2">Hsosn_3</strain>
        <tissue evidence="2">Leaf</tissue>
    </source>
</reference>
<evidence type="ECO:0000313" key="3">
    <source>
        <dbReference type="Proteomes" id="UP001237642"/>
    </source>
</evidence>
<accession>A0AAD8I7F2</accession>
<evidence type="ECO:0000313" key="2">
    <source>
        <dbReference type="EMBL" id="KAK1380153.1"/>
    </source>
</evidence>
<dbReference type="AlphaFoldDB" id="A0AAD8I7F2"/>
<dbReference type="InterPro" id="IPR001810">
    <property type="entry name" value="F-box_dom"/>
</dbReference>
<evidence type="ECO:0000259" key="1">
    <source>
        <dbReference type="PROSITE" id="PS50181"/>
    </source>
</evidence>
<dbReference type="PROSITE" id="PS50181">
    <property type="entry name" value="FBOX"/>
    <property type="match status" value="1"/>
</dbReference>
<protein>
    <submittedName>
        <fullName evidence="2">F-box domain-containing protein</fullName>
    </submittedName>
</protein>
<comment type="caution">
    <text evidence="2">The sequence shown here is derived from an EMBL/GenBank/DDBJ whole genome shotgun (WGS) entry which is preliminary data.</text>
</comment>
<dbReference type="Gene3D" id="3.80.10.10">
    <property type="entry name" value="Ribonuclease Inhibitor"/>
    <property type="match status" value="1"/>
</dbReference>
<dbReference type="InterPro" id="IPR032675">
    <property type="entry name" value="LRR_dom_sf"/>
</dbReference>
<gene>
    <name evidence="2" type="ORF">POM88_026897</name>
</gene>
<dbReference type="InterPro" id="IPR001611">
    <property type="entry name" value="Leu-rich_rpt"/>
</dbReference>
<dbReference type="Proteomes" id="UP001237642">
    <property type="component" value="Unassembled WGS sequence"/>
</dbReference>
<dbReference type="PANTHER" id="PTHR38926:SF2">
    <property type="entry name" value="F-BOX_LRR-REPEAT PROTEIN 21-RELATED"/>
    <property type="match status" value="1"/>
</dbReference>
<reference evidence="2" key="2">
    <citation type="submission" date="2023-05" db="EMBL/GenBank/DDBJ databases">
        <authorList>
            <person name="Schelkunov M.I."/>
        </authorList>
    </citation>
    <scope>NUCLEOTIDE SEQUENCE</scope>
    <source>
        <strain evidence="2">Hsosn_3</strain>
        <tissue evidence="2">Leaf</tissue>
    </source>
</reference>
<dbReference type="Gene3D" id="1.20.1280.50">
    <property type="match status" value="1"/>
</dbReference>
<dbReference type="SUPFAM" id="SSF81383">
    <property type="entry name" value="F-box domain"/>
    <property type="match status" value="1"/>
</dbReference>